<organism evidence="2 3">
    <name type="scientific">Shewanella benthica</name>
    <dbReference type="NCBI Taxonomy" id="43661"/>
    <lineage>
        <taxon>Bacteria</taxon>
        <taxon>Pseudomonadati</taxon>
        <taxon>Pseudomonadota</taxon>
        <taxon>Gammaproteobacteria</taxon>
        <taxon>Alteromonadales</taxon>
        <taxon>Shewanellaceae</taxon>
        <taxon>Shewanella</taxon>
    </lineage>
</organism>
<dbReference type="AlphaFoldDB" id="A0A330M6X5"/>
<feature type="region of interest" description="Disordered" evidence="1">
    <location>
        <begin position="1"/>
        <end position="23"/>
    </location>
</feature>
<evidence type="ECO:0000313" key="3">
    <source>
        <dbReference type="Proteomes" id="UP000250123"/>
    </source>
</evidence>
<proteinExistence type="predicted"/>
<name>A0A330M6X5_9GAMM</name>
<dbReference type="EMBL" id="LS483452">
    <property type="protein sequence ID" value="SQH77888.1"/>
    <property type="molecule type" value="Genomic_DNA"/>
</dbReference>
<protein>
    <submittedName>
        <fullName evidence="2">Uncharacterized protein</fullName>
    </submittedName>
</protein>
<gene>
    <name evidence="2" type="ORF">SHEWBE_3925</name>
</gene>
<dbReference type="KEGG" id="sbk:SHEWBE_3925"/>
<accession>A0A330M6X5</accession>
<dbReference type="Proteomes" id="UP000250123">
    <property type="component" value="Chromosome SHEWBE"/>
</dbReference>
<reference evidence="3" key="1">
    <citation type="submission" date="2018-06" db="EMBL/GenBank/DDBJ databases">
        <authorList>
            <person name="Cea G.-C."/>
            <person name="William W."/>
        </authorList>
    </citation>
    <scope>NUCLEOTIDE SEQUENCE [LARGE SCALE GENOMIC DNA]</scope>
    <source>
        <strain evidence="3">DB21MT-2</strain>
    </source>
</reference>
<evidence type="ECO:0000313" key="2">
    <source>
        <dbReference type="EMBL" id="SQH77888.1"/>
    </source>
</evidence>
<evidence type="ECO:0000256" key="1">
    <source>
        <dbReference type="SAM" id="MobiDB-lite"/>
    </source>
</evidence>
<sequence length="66" mass="7579">MLAATRLSRHTSGQEKTHTSQNSDRCGAHFLIHPFNPLSSTMKLIIAIPYRYCYQGFKFFSIHSAY</sequence>